<dbReference type="Proteomes" id="UP000664781">
    <property type="component" value="Unassembled WGS sequence"/>
</dbReference>
<organism evidence="2 3">
    <name type="scientific">Streptomyces triculaminicus</name>
    <dbReference type="NCBI Taxonomy" id="2816232"/>
    <lineage>
        <taxon>Bacteria</taxon>
        <taxon>Bacillati</taxon>
        <taxon>Actinomycetota</taxon>
        <taxon>Actinomycetes</taxon>
        <taxon>Kitasatosporales</taxon>
        <taxon>Streptomycetaceae</taxon>
        <taxon>Streptomyces</taxon>
    </lineage>
</organism>
<protein>
    <submittedName>
        <fullName evidence="2">Uncharacterized protein</fullName>
    </submittedName>
</protein>
<dbReference type="PROSITE" id="PS51318">
    <property type="entry name" value="TAT"/>
    <property type="match status" value="1"/>
</dbReference>
<sequence>MKIASRVALAGVGAAAAAAMLAGPAFAAPAQAPQAAAAASPCNASTSGNTVNGSCTVSTPFGSFGATFSGTFGSNGYGSGKITLKGGAIGSVNGTWTGGPFTGGPATIKYTVQTPLGPVSGSVPVNI</sequence>
<gene>
    <name evidence="2" type="ORF">J1792_27245</name>
</gene>
<accession>A0A939FUL4</accession>
<keyword evidence="3" id="KW-1185">Reference proteome</keyword>
<evidence type="ECO:0000313" key="2">
    <source>
        <dbReference type="EMBL" id="MBO0656335.1"/>
    </source>
</evidence>
<dbReference type="EMBL" id="JAFMOF010000004">
    <property type="protein sequence ID" value="MBO0656335.1"/>
    <property type="molecule type" value="Genomic_DNA"/>
</dbReference>
<dbReference type="RefSeq" id="WP_179198890.1">
    <property type="nucleotide sequence ID" value="NZ_JAFMOF010000004.1"/>
</dbReference>
<proteinExistence type="predicted"/>
<feature type="signal peptide" evidence="1">
    <location>
        <begin position="1"/>
        <end position="27"/>
    </location>
</feature>
<reference evidence="2" key="1">
    <citation type="submission" date="2021-03" db="EMBL/GenBank/DDBJ databases">
        <title>Streptomyces strains.</title>
        <authorList>
            <person name="Lund M.B."/>
            <person name="Toerring T."/>
        </authorList>
    </citation>
    <scope>NUCLEOTIDE SEQUENCE</scope>
    <source>
        <strain evidence="2">JCM 4242</strain>
    </source>
</reference>
<feature type="chain" id="PRO_5036944078" evidence="1">
    <location>
        <begin position="28"/>
        <end position="127"/>
    </location>
</feature>
<dbReference type="AlphaFoldDB" id="A0A939FUL4"/>
<dbReference type="InterPro" id="IPR006311">
    <property type="entry name" value="TAT_signal"/>
</dbReference>
<evidence type="ECO:0000256" key="1">
    <source>
        <dbReference type="SAM" id="SignalP"/>
    </source>
</evidence>
<name>A0A939FUL4_9ACTN</name>
<comment type="caution">
    <text evidence="2">The sequence shown here is derived from an EMBL/GenBank/DDBJ whole genome shotgun (WGS) entry which is preliminary data.</text>
</comment>
<keyword evidence="1" id="KW-0732">Signal</keyword>
<evidence type="ECO:0000313" key="3">
    <source>
        <dbReference type="Proteomes" id="UP000664781"/>
    </source>
</evidence>